<comment type="similarity">
    <text evidence="1 2">Belongs to the serpin family.</text>
</comment>
<dbReference type="InterPro" id="IPR023796">
    <property type="entry name" value="Serpin_dom"/>
</dbReference>
<sequence length="413" mass="46498">MGAKSSTPKTEHIQKYRPPRRGSEKCINQVQTDVSMQITQHVALTEGKDANMVLCPLLIQLVLSLIALGSNGPTREQMLWFLRSKSVSELHLHSWDLTRLTFSDGCAAGGPKLSFVNSVWVDESIYLKQTFKRVLDRVYRARFEQVDFKTKAGEFGRKVNSWVENNTNGLIKELLSPDSVDANTRLIFANALYFKGTWFSKFDHSRTSDSDFHLLHGGSVTVPFMTTNSDQYISSFAGFKVLRLCYEKGSDSRQFSMYIVLPDAKDGLPSLLQKVCSQPKFLESHMPKVHVPVKKFMIPRFKIAFVLDASRSLKQLGVTQPFLNPDLSEMLEPQVGQQLCVSRIFHKAVIEVNEDGTEAAAASASIFMLKSIDYQDNRLDFVADHPFMFLVREDVSASVLFIGHVMNPLQTAA</sequence>
<dbReference type="PANTHER" id="PTHR11461:SF211">
    <property type="entry name" value="GH10112P-RELATED"/>
    <property type="match status" value="1"/>
</dbReference>
<evidence type="ECO:0000256" key="3">
    <source>
        <dbReference type="SAM" id="MobiDB-lite"/>
    </source>
</evidence>
<keyword evidence="6" id="KW-1185">Reference proteome</keyword>
<gene>
    <name evidence="5" type="ORF">RND81_01G226000</name>
</gene>
<name>A0AAW1NC08_SAPOF</name>
<accession>A0AAW1NC08</accession>
<dbReference type="SMART" id="SM00093">
    <property type="entry name" value="SERPIN"/>
    <property type="match status" value="1"/>
</dbReference>
<reference evidence="5" key="1">
    <citation type="submission" date="2024-03" db="EMBL/GenBank/DDBJ databases">
        <title>WGS assembly of Saponaria officinalis var. Norfolk2.</title>
        <authorList>
            <person name="Jenkins J."/>
            <person name="Shu S."/>
            <person name="Grimwood J."/>
            <person name="Barry K."/>
            <person name="Goodstein D."/>
            <person name="Schmutz J."/>
            <person name="Leebens-Mack J."/>
            <person name="Osbourn A."/>
        </authorList>
    </citation>
    <scope>NUCLEOTIDE SEQUENCE [LARGE SCALE GENOMIC DNA]</scope>
    <source>
        <strain evidence="5">JIC</strain>
    </source>
</reference>
<feature type="domain" description="Serpin" evidence="4">
    <location>
        <begin position="36"/>
        <end position="408"/>
    </location>
</feature>
<dbReference type="InterPro" id="IPR036186">
    <property type="entry name" value="Serpin_sf"/>
</dbReference>
<dbReference type="GO" id="GO:0005615">
    <property type="term" value="C:extracellular space"/>
    <property type="evidence" value="ECO:0007669"/>
    <property type="project" value="InterPro"/>
</dbReference>
<dbReference type="InterPro" id="IPR042178">
    <property type="entry name" value="Serpin_sf_1"/>
</dbReference>
<dbReference type="AlphaFoldDB" id="A0AAW1NC08"/>
<dbReference type="Gene3D" id="2.30.39.10">
    <property type="entry name" value="Alpha-1-antitrypsin, domain 1"/>
    <property type="match status" value="1"/>
</dbReference>
<evidence type="ECO:0000313" key="5">
    <source>
        <dbReference type="EMBL" id="KAK9758382.1"/>
    </source>
</evidence>
<dbReference type="SUPFAM" id="SSF56574">
    <property type="entry name" value="Serpins"/>
    <property type="match status" value="1"/>
</dbReference>
<dbReference type="InterPro" id="IPR023795">
    <property type="entry name" value="Serpin_CS"/>
</dbReference>
<dbReference type="InterPro" id="IPR000215">
    <property type="entry name" value="Serpin_fam"/>
</dbReference>
<comment type="caution">
    <text evidence="5">The sequence shown here is derived from an EMBL/GenBank/DDBJ whole genome shotgun (WGS) entry which is preliminary data.</text>
</comment>
<evidence type="ECO:0000256" key="1">
    <source>
        <dbReference type="ARBA" id="ARBA00009500"/>
    </source>
</evidence>
<evidence type="ECO:0000259" key="4">
    <source>
        <dbReference type="SMART" id="SM00093"/>
    </source>
</evidence>
<evidence type="ECO:0000256" key="2">
    <source>
        <dbReference type="RuleBase" id="RU000411"/>
    </source>
</evidence>
<evidence type="ECO:0000313" key="6">
    <source>
        <dbReference type="Proteomes" id="UP001443914"/>
    </source>
</evidence>
<organism evidence="5 6">
    <name type="scientific">Saponaria officinalis</name>
    <name type="common">Common soapwort</name>
    <name type="synonym">Lychnis saponaria</name>
    <dbReference type="NCBI Taxonomy" id="3572"/>
    <lineage>
        <taxon>Eukaryota</taxon>
        <taxon>Viridiplantae</taxon>
        <taxon>Streptophyta</taxon>
        <taxon>Embryophyta</taxon>
        <taxon>Tracheophyta</taxon>
        <taxon>Spermatophyta</taxon>
        <taxon>Magnoliopsida</taxon>
        <taxon>eudicotyledons</taxon>
        <taxon>Gunneridae</taxon>
        <taxon>Pentapetalae</taxon>
        <taxon>Caryophyllales</taxon>
        <taxon>Caryophyllaceae</taxon>
        <taxon>Caryophylleae</taxon>
        <taxon>Saponaria</taxon>
    </lineage>
</organism>
<dbReference type="Proteomes" id="UP001443914">
    <property type="component" value="Unassembled WGS sequence"/>
</dbReference>
<dbReference type="EMBL" id="JBDFQZ010000001">
    <property type="protein sequence ID" value="KAK9758382.1"/>
    <property type="molecule type" value="Genomic_DNA"/>
</dbReference>
<dbReference type="PROSITE" id="PS00284">
    <property type="entry name" value="SERPIN"/>
    <property type="match status" value="1"/>
</dbReference>
<dbReference type="GO" id="GO:0004867">
    <property type="term" value="F:serine-type endopeptidase inhibitor activity"/>
    <property type="evidence" value="ECO:0007669"/>
    <property type="project" value="InterPro"/>
</dbReference>
<dbReference type="InterPro" id="IPR042185">
    <property type="entry name" value="Serpin_sf_2"/>
</dbReference>
<dbReference type="Gene3D" id="3.30.497.10">
    <property type="entry name" value="Antithrombin, subunit I, domain 2"/>
    <property type="match status" value="1"/>
</dbReference>
<proteinExistence type="inferred from homology"/>
<dbReference type="CDD" id="cd02043">
    <property type="entry name" value="serpinP_plants"/>
    <property type="match status" value="1"/>
</dbReference>
<dbReference type="PANTHER" id="PTHR11461">
    <property type="entry name" value="SERINE PROTEASE INHIBITOR, SERPIN"/>
    <property type="match status" value="1"/>
</dbReference>
<feature type="region of interest" description="Disordered" evidence="3">
    <location>
        <begin position="1"/>
        <end position="23"/>
    </location>
</feature>
<protein>
    <recommendedName>
        <fullName evidence="4">Serpin domain-containing protein</fullName>
    </recommendedName>
</protein>
<dbReference type="Pfam" id="PF00079">
    <property type="entry name" value="Serpin"/>
    <property type="match status" value="1"/>
</dbReference>